<keyword evidence="11" id="KW-1185">Reference proteome</keyword>
<dbReference type="GO" id="GO:0032481">
    <property type="term" value="P:positive regulation of type I interferon production"/>
    <property type="evidence" value="ECO:0007669"/>
    <property type="project" value="Ensembl"/>
</dbReference>
<dbReference type="GO" id="GO:0140678">
    <property type="term" value="F:molecular function inhibitor activity"/>
    <property type="evidence" value="ECO:0007669"/>
    <property type="project" value="Ensembl"/>
</dbReference>
<dbReference type="Pfam" id="PF12845">
    <property type="entry name" value="TBD"/>
    <property type="match status" value="1"/>
</dbReference>
<keyword evidence="4" id="KW-0862">Zinc</keyword>
<evidence type="ECO:0000313" key="10">
    <source>
        <dbReference type="Ensembl" id="ENSSPUP00000022381.1"/>
    </source>
</evidence>
<dbReference type="GO" id="GO:1903003">
    <property type="term" value="P:positive regulation of protein deubiquitination"/>
    <property type="evidence" value="ECO:0007669"/>
    <property type="project" value="Ensembl"/>
</dbReference>
<proteinExistence type="predicted"/>
<evidence type="ECO:0000256" key="4">
    <source>
        <dbReference type="ARBA" id="ARBA00022833"/>
    </source>
</evidence>
<feature type="region of interest" description="Disordered" evidence="8">
    <location>
        <begin position="416"/>
        <end position="441"/>
    </location>
</feature>
<dbReference type="GO" id="GO:0006974">
    <property type="term" value="P:DNA damage response"/>
    <property type="evidence" value="ECO:0007669"/>
    <property type="project" value="Ensembl"/>
</dbReference>
<dbReference type="InterPro" id="IPR041641">
    <property type="entry name" value="CALCOCO1/2_Zn_UBZ1"/>
</dbReference>
<dbReference type="PANTHER" id="PTHR15249:SF0">
    <property type="entry name" value="TRAF FAMILY MEMBER-ASSOCIATED NF-KAPPA-B ACTIVATOR"/>
    <property type="match status" value="1"/>
</dbReference>
<dbReference type="GO" id="GO:0035800">
    <property type="term" value="F:deubiquitinase activator activity"/>
    <property type="evidence" value="ECO:0007669"/>
    <property type="project" value="Ensembl"/>
</dbReference>
<dbReference type="GO" id="GO:0008270">
    <property type="term" value="F:zinc ion binding"/>
    <property type="evidence" value="ECO:0007669"/>
    <property type="project" value="UniProtKB-KW"/>
</dbReference>
<dbReference type="InterPro" id="IPR024581">
    <property type="entry name" value="TBD"/>
</dbReference>
<reference evidence="10" key="1">
    <citation type="submission" date="2025-08" db="UniProtKB">
        <authorList>
            <consortium name="Ensembl"/>
        </authorList>
    </citation>
    <scope>IDENTIFICATION</scope>
</reference>
<dbReference type="GO" id="GO:0071356">
    <property type="term" value="P:cellular response to tumor necrosis factor"/>
    <property type="evidence" value="ECO:0007669"/>
    <property type="project" value="Ensembl"/>
</dbReference>
<evidence type="ECO:0000313" key="11">
    <source>
        <dbReference type="Proteomes" id="UP000694392"/>
    </source>
</evidence>
<dbReference type="GO" id="GO:0071347">
    <property type="term" value="P:cellular response to interleukin-1"/>
    <property type="evidence" value="ECO:0007669"/>
    <property type="project" value="Ensembl"/>
</dbReference>
<dbReference type="Proteomes" id="UP000694392">
    <property type="component" value="Unplaced"/>
</dbReference>
<evidence type="ECO:0000256" key="7">
    <source>
        <dbReference type="SAM" id="Coils"/>
    </source>
</evidence>
<evidence type="ECO:0000256" key="2">
    <source>
        <dbReference type="ARBA" id="ARBA00022723"/>
    </source>
</evidence>
<evidence type="ECO:0000256" key="1">
    <source>
        <dbReference type="ARBA" id="ARBA00022553"/>
    </source>
</evidence>
<protein>
    <submittedName>
        <fullName evidence="10">TRAF family member associated NFKB activator</fullName>
    </submittedName>
</protein>
<accession>A0A8D0HD26</accession>
<keyword evidence="1" id="KW-0597">Phosphoprotein</keyword>
<evidence type="ECO:0000256" key="8">
    <source>
        <dbReference type="SAM" id="MobiDB-lite"/>
    </source>
</evidence>
<dbReference type="GO" id="GO:0031625">
    <property type="term" value="F:ubiquitin protein ligase binding"/>
    <property type="evidence" value="ECO:0007669"/>
    <property type="project" value="Ensembl"/>
</dbReference>
<keyword evidence="3 6" id="KW-0863">Zinc-finger</keyword>
<dbReference type="GO" id="GO:0004843">
    <property type="term" value="F:cysteine-type deubiquitinase activity"/>
    <property type="evidence" value="ECO:0007669"/>
    <property type="project" value="Ensembl"/>
</dbReference>
<gene>
    <name evidence="10" type="primary">TANK</name>
</gene>
<feature type="domain" description="UBZ1-type" evidence="9">
    <location>
        <begin position="467"/>
        <end position="494"/>
    </location>
</feature>
<dbReference type="PROSITE" id="PS51905">
    <property type="entry name" value="ZF_UBZ1"/>
    <property type="match status" value="1"/>
</dbReference>
<dbReference type="GO" id="GO:0060090">
    <property type="term" value="F:molecular adaptor activity"/>
    <property type="evidence" value="ECO:0007669"/>
    <property type="project" value="Ensembl"/>
</dbReference>
<organism evidence="10 11">
    <name type="scientific">Sphenodon punctatus</name>
    <name type="common">Tuatara</name>
    <name type="synonym">Hatteria punctata</name>
    <dbReference type="NCBI Taxonomy" id="8508"/>
    <lineage>
        <taxon>Eukaryota</taxon>
        <taxon>Metazoa</taxon>
        <taxon>Chordata</taxon>
        <taxon>Craniata</taxon>
        <taxon>Vertebrata</taxon>
        <taxon>Euteleostomi</taxon>
        <taxon>Lepidosauria</taxon>
        <taxon>Sphenodontia</taxon>
        <taxon>Sphenodontidae</taxon>
        <taxon>Sphenodon</taxon>
    </lineage>
</organism>
<dbReference type="GO" id="GO:0071479">
    <property type="term" value="P:cellular response to ionizing radiation"/>
    <property type="evidence" value="ECO:0007669"/>
    <property type="project" value="Ensembl"/>
</dbReference>
<keyword evidence="2" id="KW-0479">Metal-binding</keyword>
<feature type="coiled-coil region" evidence="7">
    <location>
        <begin position="42"/>
        <end position="76"/>
    </location>
</feature>
<dbReference type="GO" id="GO:0010804">
    <property type="term" value="P:negative regulation of tumor necrosis factor-mediated signaling pathway"/>
    <property type="evidence" value="ECO:0007669"/>
    <property type="project" value="Ensembl"/>
</dbReference>
<feature type="coiled-coil region" evidence="7">
    <location>
        <begin position="109"/>
        <end position="175"/>
    </location>
</feature>
<dbReference type="GeneTree" id="ENSGT00390000008712"/>
<dbReference type="PANTHER" id="PTHR15249">
    <property type="entry name" value="TRAF FAMILY MEMBER-ASSOCIATED NF-KAPPA-B ACTIVATOR"/>
    <property type="match status" value="1"/>
</dbReference>
<dbReference type="GO" id="GO:0007249">
    <property type="term" value="P:canonical NF-kappaB signal transduction"/>
    <property type="evidence" value="ECO:0007669"/>
    <property type="project" value="Ensembl"/>
</dbReference>
<keyword evidence="5 7" id="KW-0175">Coiled coil</keyword>
<name>A0A8D0HD26_SPHPU</name>
<evidence type="ECO:0000256" key="5">
    <source>
        <dbReference type="ARBA" id="ARBA00023054"/>
    </source>
</evidence>
<dbReference type="AlphaFoldDB" id="A0A8D0HD26"/>
<reference evidence="10" key="2">
    <citation type="submission" date="2025-09" db="UniProtKB">
        <authorList>
            <consortium name="Ensembl"/>
        </authorList>
    </citation>
    <scope>IDENTIFICATION</scope>
</reference>
<feature type="compositionally biased region" description="Polar residues" evidence="8">
    <location>
        <begin position="416"/>
        <end position="428"/>
    </location>
</feature>
<dbReference type="InterPro" id="IPR039669">
    <property type="entry name" value="TANK"/>
</dbReference>
<dbReference type="Ensembl" id="ENSSPUT00000023855.1">
    <property type="protein sequence ID" value="ENSSPUP00000022381.1"/>
    <property type="gene ID" value="ENSSPUG00000017186.1"/>
</dbReference>
<dbReference type="GO" id="GO:0005829">
    <property type="term" value="C:cytosol"/>
    <property type="evidence" value="ECO:0007669"/>
    <property type="project" value="Ensembl"/>
</dbReference>
<sequence length="499" mass="56853">MQVCYLVSDMRVLGSMDKNIGEQLNKAFEAFRQACMDRDSAVKELKQKTESYEQQIREQQEQLLLQKNIIAKLKSQVAPVNANAGNIHVHAPVSEDSETGRNGTLNLTFDQLHEKLKFAMQREKLLKEQFKNESIKLRRIEEESSLRENKLESIIAVMEEKIRFLRNRLKEVSEAQNCIQMPRYEFEAKSEKTASTSQELSPEVTIHEREDLETVFWEMKEECHRVCALTRAQTDQLSKLNIRRDPVTEIQVSMPIQCTDKTDEQAEEVLKPWLKKDINRGTSCITPRGAGQDEEENSVESLSNFNVKFPPTDNDSAFLQSTQDTPVVPCPGIAEKVHRDHPFIELRDLAPNFGELNSSLLEAYRVDPITSAIQNLATINKTKPSSHANTLLQNAQDKTPCLKTADVYNFGATIFTNQDTPEENSPPSETAGRTVRGPQQPLWKPYHTQDNNDLLALPSTDSEQNQPGVCEFCQKVFPPSITSREDFLRHLNSHFKVHS</sequence>
<dbReference type="GO" id="GO:0032991">
    <property type="term" value="C:protein-containing complex"/>
    <property type="evidence" value="ECO:0007669"/>
    <property type="project" value="Ensembl"/>
</dbReference>
<dbReference type="GO" id="GO:0043123">
    <property type="term" value="P:positive regulation of canonical NF-kappaB signal transduction"/>
    <property type="evidence" value="ECO:0007669"/>
    <property type="project" value="Ensembl"/>
</dbReference>
<evidence type="ECO:0000256" key="3">
    <source>
        <dbReference type="ARBA" id="ARBA00022771"/>
    </source>
</evidence>
<dbReference type="OMA" id="IWQPQDN"/>
<evidence type="ECO:0000256" key="6">
    <source>
        <dbReference type="PROSITE-ProRule" id="PRU01253"/>
    </source>
</evidence>
<evidence type="ECO:0000259" key="9">
    <source>
        <dbReference type="PROSITE" id="PS51905"/>
    </source>
</evidence>
<dbReference type="GO" id="GO:0043124">
    <property type="term" value="P:negative regulation of canonical NF-kappaB signal transduction"/>
    <property type="evidence" value="ECO:0007669"/>
    <property type="project" value="Ensembl"/>
</dbReference>